<evidence type="ECO:0000313" key="1">
    <source>
        <dbReference type="EMBL" id="CAF1664277.1"/>
    </source>
</evidence>
<feature type="non-terminal residue" evidence="1">
    <location>
        <position position="1"/>
    </location>
</feature>
<gene>
    <name evidence="2" type="ORF">GIL414_LOCUS85400</name>
    <name evidence="1" type="ORF">KQP761_LOCUS32752</name>
</gene>
<name>A0A816FPR4_9BILA</name>
<protein>
    <submittedName>
        <fullName evidence="1">Uncharacterized protein</fullName>
    </submittedName>
</protein>
<dbReference type="AlphaFoldDB" id="A0A816FPR4"/>
<dbReference type="EMBL" id="CAJNOW010018302">
    <property type="protein sequence ID" value="CAF1664277.1"/>
    <property type="molecule type" value="Genomic_DNA"/>
</dbReference>
<sequence length="47" mass="5462">ITAISLFILSFYIQPLNINNTNDKNTTNEKMFYSLPPYSSDVYLTQQ</sequence>
<accession>A0A816FPR4</accession>
<reference evidence="1" key="1">
    <citation type="submission" date="2021-02" db="EMBL/GenBank/DDBJ databases">
        <authorList>
            <person name="Nowell W R."/>
        </authorList>
    </citation>
    <scope>NUCLEOTIDE SEQUENCE</scope>
</reference>
<evidence type="ECO:0000313" key="2">
    <source>
        <dbReference type="EMBL" id="CAF5223081.1"/>
    </source>
</evidence>
<dbReference type="EMBL" id="CAJOBJ010370278">
    <property type="protein sequence ID" value="CAF5223081.1"/>
    <property type="molecule type" value="Genomic_DNA"/>
</dbReference>
<comment type="caution">
    <text evidence="1">The sequence shown here is derived from an EMBL/GenBank/DDBJ whole genome shotgun (WGS) entry which is preliminary data.</text>
</comment>
<dbReference type="Proteomes" id="UP000681720">
    <property type="component" value="Unassembled WGS sequence"/>
</dbReference>
<dbReference type="OrthoDB" id="10012412at2759"/>
<proteinExistence type="predicted"/>
<organism evidence="1 3">
    <name type="scientific">Rotaria magnacalcarata</name>
    <dbReference type="NCBI Taxonomy" id="392030"/>
    <lineage>
        <taxon>Eukaryota</taxon>
        <taxon>Metazoa</taxon>
        <taxon>Spiralia</taxon>
        <taxon>Gnathifera</taxon>
        <taxon>Rotifera</taxon>
        <taxon>Eurotatoria</taxon>
        <taxon>Bdelloidea</taxon>
        <taxon>Philodinida</taxon>
        <taxon>Philodinidae</taxon>
        <taxon>Rotaria</taxon>
    </lineage>
</organism>
<evidence type="ECO:0000313" key="3">
    <source>
        <dbReference type="Proteomes" id="UP000663834"/>
    </source>
</evidence>
<dbReference type="Proteomes" id="UP000663834">
    <property type="component" value="Unassembled WGS sequence"/>
</dbReference>